<gene>
    <name evidence="7" type="primary">uvrC</name>
    <name evidence="12" type="ORF">BE15_08465</name>
</gene>
<feature type="domain" description="UvrC family homology region profile" evidence="11">
    <location>
        <begin position="264"/>
        <end position="471"/>
    </location>
</feature>
<sequence>MVNPSAKQDPEALVAAKLASLPTKPGCYLFIDKTGAVVYVGKAKSLRSRVRSYFQESGSDARYFIPILRKIVADLETVVTATEKEAAVLENELVKQHKPRFNVKLRDDKDFLCLKLDPQKEWPMLETVRRPAPDKARYFGPYHSATSARRTLHLVNKHFQLRTCSDAEMASRRRPCLQYQIKRCLAPCVMDVDRELYTEMVRSVALFLEGRHDELTGELTARMRDASRELEFERAAIYRDQLRAVDAVREAQRVVYVKDVDQDVVGIYREGTLVEVEVILVRQGRVTDTLSFSLRNMELPDDEVLGGFLNEYYGVASTTIPDEVLVPVLPDGAEGVAEWLSDRRGRKVALFVPQRGPRVDLLKMASENAAHAFREKQRSSDDLEARLEELRERLRLPTLPRRIECCDISHLGGGDTVGSIVALLDGQPDKKRYRSFNVKSVADGDDYAAMYEVLARRFRRGKAARPASPQPAADSEAAALGTSEAAAGDEGEREQAERDATESDAAERDTTARDASELDEAESDLAESDLAASDDAESDDAESDVADEEFALVAASDAPPEETAEVPATAERRAAASAEEAPKSARSGGAEWDLPDLLVVDGGRGQLQVALSAARDLGLHGLPIVGLAKERETQAGEKLVDRVYLPGQKNGIPLRSTSSALFFLARARDEAHRFANHARKRLGKARRLRSEIEDIPGLGSAVRTALLRELGSLEAVRRATDAQILAVTGVTKRHLSALRKVIPSPEAPQPDAPAEGGGAPSRPGSSRGERERSRRSGVDR</sequence>
<dbReference type="InterPro" id="IPR050066">
    <property type="entry name" value="UvrABC_protein_C"/>
</dbReference>
<feature type="compositionally biased region" description="Low complexity" evidence="8">
    <location>
        <begin position="475"/>
        <end position="486"/>
    </location>
</feature>
<evidence type="ECO:0000313" key="13">
    <source>
        <dbReference type="Proteomes" id="UP000075260"/>
    </source>
</evidence>
<evidence type="ECO:0000256" key="7">
    <source>
        <dbReference type="HAMAP-Rule" id="MF_00203"/>
    </source>
</evidence>
<keyword evidence="3 7" id="KW-0228">DNA excision</keyword>
<dbReference type="Pfam" id="PF22920">
    <property type="entry name" value="UvrC_RNaseH"/>
    <property type="match status" value="1"/>
</dbReference>
<dbReference type="NCBIfam" id="NF001824">
    <property type="entry name" value="PRK00558.1-5"/>
    <property type="match status" value="1"/>
</dbReference>
<evidence type="ECO:0000256" key="5">
    <source>
        <dbReference type="ARBA" id="ARBA00023204"/>
    </source>
</evidence>
<keyword evidence="5 7" id="KW-0234">DNA repair</keyword>
<comment type="function">
    <text evidence="7">The UvrABC repair system catalyzes the recognition and processing of DNA lesions. UvrC both incises the 5' and 3' sides of the lesion. The N-terminal half is responsible for the 3' incision and the C-terminal half is responsible for the 5' incision.</text>
</comment>
<dbReference type="Pfam" id="PF02151">
    <property type="entry name" value="UVR"/>
    <property type="match status" value="1"/>
</dbReference>
<dbReference type="NCBIfam" id="TIGR00194">
    <property type="entry name" value="uvrC"/>
    <property type="match status" value="1"/>
</dbReference>
<keyword evidence="2 7" id="KW-0227">DNA damage</keyword>
<dbReference type="PROSITE" id="PS50151">
    <property type="entry name" value="UVR"/>
    <property type="match status" value="1"/>
</dbReference>
<dbReference type="SUPFAM" id="SSF46600">
    <property type="entry name" value="C-terminal UvrC-binding domain of UvrB"/>
    <property type="match status" value="1"/>
</dbReference>
<dbReference type="InterPro" id="IPR036876">
    <property type="entry name" value="UVR_dom_sf"/>
</dbReference>
<dbReference type="InterPro" id="IPR001162">
    <property type="entry name" value="UvrC_RNase_H_dom"/>
</dbReference>
<evidence type="ECO:0000259" key="10">
    <source>
        <dbReference type="PROSITE" id="PS50164"/>
    </source>
</evidence>
<feature type="domain" description="UvrC family homology region profile" evidence="11">
    <location>
        <begin position="559"/>
        <end position="610"/>
    </location>
</feature>
<feature type="compositionally biased region" description="Basic and acidic residues" evidence="8">
    <location>
        <begin position="493"/>
        <end position="516"/>
    </location>
</feature>
<dbReference type="InterPro" id="IPR004791">
    <property type="entry name" value="UvrC"/>
</dbReference>
<dbReference type="PANTHER" id="PTHR30562:SF1">
    <property type="entry name" value="UVRABC SYSTEM PROTEIN C"/>
    <property type="match status" value="1"/>
</dbReference>
<feature type="domain" description="UVR" evidence="9">
    <location>
        <begin position="213"/>
        <end position="248"/>
    </location>
</feature>
<keyword evidence="4 7" id="KW-0267">Excision nuclease</keyword>
<feature type="region of interest" description="Disordered" evidence="8">
    <location>
        <begin position="462"/>
        <end position="590"/>
    </location>
</feature>
<comment type="subcellular location">
    <subcellularLocation>
        <location evidence="7">Cytoplasm</location>
    </subcellularLocation>
</comment>
<evidence type="ECO:0000256" key="1">
    <source>
        <dbReference type="ARBA" id="ARBA00022490"/>
    </source>
</evidence>
<evidence type="ECO:0000256" key="8">
    <source>
        <dbReference type="SAM" id="MobiDB-lite"/>
    </source>
</evidence>
<comment type="caution">
    <text evidence="12">The sequence shown here is derived from an EMBL/GenBank/DDBJ whole genome shotgun (WGS) entry which is preliminary data.</text>
</comment>
<dbReference type="InterPro" id="IPR038476">
    <property type="entry name" value="UvrC_RNase_H_dom_sf"/>
</dbReference>
<dbReference type="GO" id="GO:0005737">
    <property type="term" value="C:cytoplasm"/>
    <property type="evidence" value="ECO:0007669"/>
    <property type="project" value="UniProtKB-SubCell"/>
</dbReference>
<feature type="compositionally biased region" description="Basic and acidic residues" evidence="8">
    <location>
        <begin position="767"/>
        <end position="780"/>
    </location>
</feature>
<dbReference type="Gene3D" id="3.30.420.340">
    <property type="entry name" value="UvrC, RNAse H endonuclease domain"/>
    <property type="match status" value="2"/>
</dbReference>
<dbReference type="Gene3D" id="3.40.1440.10">
    <property type="entry name" value="GIY-YIG endonuclease"/>
    <property type="match status" value="1"/>
</dbReference>
<dbReference type="GO" id="GO:0009381">
    <property type="term" value="F:excinuclease ABC activity"/>
    <property type="evidence" value="ECO:0007669"/>
    <property type="project" value="UniProtKB-UniRule"/>
</dbReference>
<dbReference type="RefSeq" id="WP_061610072.1">
    <property type="nucleotide sequence ID" value="NZ_JEMA01000683.1"/>
</dbReference>
<dbReference type="GO" id="GO:0009432">
    <property type="term" value="P:SOS response"/>
    <property type="evidence" value="ECO:0007669"/>
    <property type="project" value="UniProtKB-UniRule"/>
</dbReference>
<dbReference type="InterPro" id="IPR047296">
    <property type="entry name" value="GIY-YIG_UvrC_Cho"/>
</dbReference>
<accession>A0A150QGI9</accession>
<feature type="compositionally biased region" description="Acidic residues" evidence="8">
    <location>
        <begin position="517"/>
        <end position="550"/>
    </location>
</feature>
<dbReference type="InterPro" id="IPR001943">
    <property type="entry name" value="UVR_dom"/>
</dbReference>
<dbReference type="InterPro" id="IPR000305">
    <property type="entry name" value="GIY-YIG_endonuc"/>
</dbReference>
<dbReference type="SMART" id="SM00465">
    <property type="entry name" value="GIYc"/>
    <property type="match status" value="1"/>
</dbReference>
<evidence type="ECO:0000256" key="2">
    <source>
        <dbReference type="ARBA" id="ARBA00022763"/>
    </source>
</evidence>
<keyword evidence="1 7" id="KW-0963">Cytoplasm</keyword>
<dbReference type="PROSITE" id="PS50164">
    <property type="entry name" value="GIY_YIG"/>
    <property type="match status" value="1"/>
</dbReference>
<dbReference type="GO" id="GO:0003677">
    <property type="term" value="F:DNA binding"/>
    <property type="evidence" value="ECO:0007669"/>
    <property type="project" value="UniProtKB-UniRule"/>
</dbReference>
<feature type="domain" description="GIY-YIG" evidence="10">
    <location>
        <begin position="23"/>
        <end position="103"/>
    </location>
</feature>
<dbReference type="OrthoDB" id="9804933at2"/>
<evidence type="ECO:0000256" key="3">
    <source>
        <dbReference type="ARBA" id="ARBA00022769"/>
    </source>
</evidence>
<feature type="region of interest" description="Disordered" evidence="8">
    <location>
        <begin position="741"/>
        <end position="780"/>
    </location>
</feature>
<feature type="compositionally biased region" description="Low complexity" evidence="8">
    <location>
        <begin position="565"/>
        <end position="587"/>
    </location>
</feature>
<name>A0A150QGI9_SORCE</name>
<dbReference type="FunFam" id="3.40.1440.10:FF:000001">
    <property type="entry name" value="UvrABC system protein C"/>
    <property type="match status" value="1"/>
</dbReference>
<comment type="similarity">
    <text evidence="7">Belongs to the UvrC family.</text>
</comment>
<dbReference type="PROSITE" id="PS50165">
    <property type="entry name" value="UVRC"/>
    <property type="match status" value="2"/>
</dbReference>
<dbReference type="PANTHER" id="PTHR30562">
    <property type="entry name" value="UVRC/OXIDOREDUCTASE"/>
    <property type="match status" value="1"/>
</dbReference>
<dbReference type="SUPFAM" id="SSF82771">
    <property type="entry name" value="GIY-YIG endonuclease"/>
    <property type="match status" value="1"/>
</dbReference>
<organism evidence="12 13">
    <name type="scientific">Sorangium cellulosum</name>
    <name type="common">Polyangium cellulosum</name>
    <dbReference type="NCBI Taxonomy" id="56"/>
    <lineage>
        <taxon>Bacteria</taxon>
        <taxon>Pseudomonadati</taxon>
        <taxon>Myxococcota</taxon>
        <taxon>Polyangia</taxon>
        <taxon>Polyangiales</taxon>
        <taxon>Polyangiaceae</taxon>
        <taxon>Sorangium</taxon>
    </lineage>
</organism>
<evidence type="ECO:0000259" key="11">
    <source>
        <dbReference type="PROSITE" id="PS50165"/>
    </source>
</evidence>
<dbReference type="AlphaFoldDB" id="A0A150QGI9"/>
<dbReference type="Proteomes" id="UP000075260">
    <property type="component" value="Unassembled WGS sequence"/>
</dbReference>
<dbReference type="Gene3D" id="4.10.860.10">
    <property type="entry name" value="UVR domain"/>
    <property type="match status" value="1"/>
</dbReference>
<protein>
    <recommendedName>
        <fullName evidence="7">UvrABC system protein C</fullName>
        <shortName evidence="7">Protein UvrC</shortName>
    </recommendedName>
    <alternativeName>
        <fullName evidence="7">Excinuclease ABC subunit C</fullName>
    </alternativeName>
</protein>
<dbReference type="GO" id="GO:0006289">
    <property type="term" value="P:nucleotide-excision repair"/>
    <property type="evidence" value="ECO:0007669"/>
    <property type="project" value="UniProtKB-UniRule"/>
</dbReference>
<dbReference type="Gene3D" id="1.10.150.20">
    <property type="entry name" value="5' to 3' exonuclease, C-terminal subdomain"/>
    <property type="match status" value="1"/>
</dbReference>
<reference evidence="12 13" key="1">
    <citation type="submission" date="2014-02" db="EMBL/GenBank/DDBJ databases">
        <title>The small core and large imbalanced accessory genome model reveals a collaborative survival strategy of Sorangium cellulosum strains in nature.</title>
        <authorList>
            <person name="Han K."/>
            <person name="Peng R."/>
            <person name="Blom J."/>
            <person name="Li Y.-Z."/>
        </authorList>
    </citation>
    <scope>NUCLEOTIDE SEQUENCE [LARGE SCALE GENOMIC DNA]</scope>
    <source>
        <strain evidence="12 13">So0008-312</strain>
    </source>
</reference>
<evidence type="ECO:0000313" key="12">
    <source>
        <dbReference type="EMBL" id="KYF67104.1"/>
    </source>
</evidence>
<evidence type="ECO:0000256" key="6">
    <source>
        <dbReference type="ARBA" id="ARBA00023236"/>
    </source>
</evidence>
<proteinExistence type="inferred from homology"/>
<dbReference type="HAMAP" id="MF_00203">
    <property type="entry name" value="UvrC"/>
    <property type="match status" value="1"/>
</dbReference>
<dbReference type="Pfam" id="PF01541">
    <property type="entry name" value="GIY-YIG"/>
    <property type="match status" value="1"/>
</dbReference>
<dbReference type="GO" id="GO:0009380">
    <property type="term" value="C:excinuclease repair complex"/>
    <property type="evidence" value="ECO:0007669"/>
    <property type="project" value="InterPro"/>
</dbReference>
<dbReference type="CDD" id="cd10434">
    <property type="entry name" value="GIY-YIG_UvrC_Cho"/>
    <property type="match status" value="1"/>
</dbReference>
<evidence type="ECO:0000259" key="9">
    <source>
        <dbReference type="PROSITE" id="PS50151"/>
    </source>
</evidence>
<keyword evidence="6 7" id="KW-0742">SOS response</keyword>
<dbReference type="Pfam" id="PF08459">
    <property type="entry name" value="UvrC_RNaseH_dom"/>
    <property type="match status" value="2"/>
</dbReference>
<evidence type="ECO:0000256" key="4">
    <source>
        <dbReference type="ARBA" id="ARBA00022881"/>
    </source>
</evidence>
<dbReference type="InterPro" id="IPR010994">
    <property type="entry name" value="RuvA_2-like"/>
</dbReference>
<comment type="subunit">
    <text evidence="7">Interacts with UvrB in an incision complex.</text>
</comment>
<dbReference type="EMBL" id="JEMA01000683">
    <property type="protein sequence ID" value="KYF67104.1"/>
    <property type="molecule type" value="Genomic_DNA"/>
</dbReference>
<dbReference type="InterPro" id="IPR035901">
    <property type="entry name" value="GIY-YIG_endonuc_sf"/>
</dbReference>
<dbReference type="SUPFAM" id="SSF47781">
    <property type="entry name" value="RuvA domain 2-like"/>
    <property type="match status" value="1"/>
</dbReference>